<proteinExistence type="predicted"/>
<accession>A0ABW9DTB7</accession>
<keyword evidence="2" id="KW-1185">Reference proteome</keyword>
<evidence type="ECO:0000313" key="1">
    <source>
        <dbReference type="EMBL" id="MFM0638066.1"/>
    </source>
</evidence>
<dbReference type="EMBL" id="JAQQCF010000012">
    <property type="protein sequence ID" value="MFM0638066.1"/>
    <property type="molecule type" value="Genomic_DNA"/>
</dbReference>
<comment type="caution">
    <text evidence="1">The sequence shown here is derived from an EMBL/GenBank/DDBJ whole genome shotgun (WGS) entry which is preliminary data.</text>
</comment>
<reference evidence="1 2" key="1">
    <citation type="journal article" date="2024" name="Chem. Sci.">
        <title>Discovery of megapolipeptins by genome mining of a Burkholderiales bacteria collection.</title>
        <authorList>
            <person name="Paulo B.S."/>
            <person name="Recchia M.J.J."/>
            <person name="Lee S."/>
            <person name="Fergusson C.H."/>
            <person name="Romanowski S.B."/>
            <person name="Hernandez A."/>
            <person name="Krull N."/>
            <person name="Liu D.Y."/>
            <person name="Cavanagh H."/>
            <person name="Bos A."/>
            <person name="Gray C.A."/>
            <person name="Murphy B.T."/>
            <person name="Linington R.G."/>
            <person name="Eustaquio A.S."/>
        </authorList>
    </citation>
    <scope>NUCLEOTIDE SEQUENCE [LARGE SCALE GENOMIC DNA]</scope>
    <source>
        <strain evidence="1 2">RL17-338-BIC-A</strain>
    </source>
</reference>
<dbReference type="RefSeq" id="WP_408336979.1">
    <property type="nucleotide sequence ID" value="NZ_JAQQCF010000012.1"/>
</dbReference>
<sequence length="55" mass="5633">MANRLVPLEEIAAELAADINAIAAEHGVNPIDLALLFGASIGAPVDVSHLLTEGE</sequence>
<evidence type="ECO:0000313" key="2">
    <source>
        <dbReference type="Proteomes" id="UP001629432"/>
    </source>
</evidence>
<gene>
    <name evidence="1" type="ORF">PQQ63_15295</name>
</gene>
<organism evidence="1 2">
    <name type="scientific">Paraburkholderia metrosideri</name>
    <dbReference type="NCBI Taxonomy" id="580937"/>
    <lineage>
        <taxon>Bacteria</taxon>
        <taxon>Pseudomonadati</taxon>
        <taxon>Pseudomonadota</taxon>
        <taxon>Betaproteobacteria</taxon>
        <taxon>Burkholderiales</taxon>
        <taxon>Burkholderiaceae</taxon>
        <taxon>Paraburkholderia</taxon>
    </lineage>
</organism>
<protein>
    <submittedName>
        <fullName evidence="1">Uncharacterized protein</fullName>
    </submittedName>
</protein>
<name>A0ABW9DTB7_9BURK</name>
<dbReference type="Proteomes" id="UP001629432">
    <property type="component" value="Unassembled WGS sequence"/>
</dbReference>